<dbReference type="SUPFAM" id="SSF103473">
    <property type="entry name" value="MFS general substrate transporter"/>
    <property type="match status" value="1"/>
</dbReference>
<feature type="compositionally biased region" description="Basic and acidic residues" evidence="6">
    <location>
        <begin position="422"/>
        <end position="446"/>
    </location>
</feature>
<keyword evidence="5 7" id="KW-0472">Membrane</keyword>
<dbReference type="Gene3D" id="1.20.1250.20">
    <property type="entry name" value="MFS general substrate transporter like domains"/>
    <property type="match status" value="2"/>
</dbReference>
<feature type="transmembrane region" description="Helical" evidence="7">
    <location>
        <begin position="71"/>
        <end position="89"/>
    </location>
</feature>
<feature type="transmembrane region" description="Helical" evidence="7">
    <location>
        <begin position="305"/>
        <end position="326"/>
    </location>
</feature>
<feature type="transmembrane region" description="Helical" evidence="7">
    <location>
        <begin position="160"/>
        <end position="180"/>
    </location>
</feature>
<feature type="transmembrane region" description="Helical" evidence="7">
    <location>
        <begin position="95"/>
        <end position="118"/>
    </location>
</feature>
<dbReference type="RefSeq" id="WP_084722574.1">
    <property type="nucleotide sequence ID" value="NZ_JAFBBL010000001.1"/>
</dbReference>
<proteinExistence type="predicted"/>
<sequence length="446" mass="47183">MRAWLVWSVGVFAYVVAVLHRTAFGVSGLAATERFEISPSVLSGFVVLQLVVYAGMQIPAGVLLDRFGSRWVIAIGAAVMAVAQLVLATTESLPIAYIARVFVGAGDALTFISVLRLVPVWFAPRRVPLVSQLTGILGQIGQVLSAVPFVLVLTDVGWTAAYGSAASIGVFACILVIATVRDAPYGDAPATQPMGLRELVAQIGVVWRRPGTKLGFFTHMGTQFSVTTFALMWGVPYLVSAQGLSAATAGTMLTVSVVTAIAAGPVLGILSGRFPLRRSWMVLAIMLANATIWTVVLALPGPAPIALLVLLIVVISVGGPGSMIGFDYARTFNPGSALGTANGIVNIGGFLATLLVVQTMGLVLERLGGYTFDAFRVAWLAQYPVWVIAIIGVLVTRGRARREAGVHPRSSWQVLRQRTAARRGELADSEENTPRRTSSDTDGGRP</sequence>
<feature type="transmembrane region" description="Helical" evidence="7">
    <location>
        <begin position="41"/>
        <end position="64"/>
    </location>
</feature>
<evidence type="ECO:0000313" key="9">
    <source>
        <dbReference type="EMBL" id="SQI34894.1"/>
    </source>
</evidence>
<feature type="transmembrane region" description="Helical" evidence="7">
    <location>
        <begin position="377"/>
        <end position="395"/>
    </location>
</feature>
<accession>A0A2X4XE32</accession>
<gene>
    <name evidence="9" type="primary">garP</name>
    <name evidence="9" type="ORF">NCTC10994_02961</name>
</gene>
<feature type="transmembrane region" description="Helical" evidence="7">
    <location>
        <begin position="338"/>
        <end position="357"/>
    </location>
</feature>
<feature type="domain" description="Major facilitator superfamily (MFS) profile" evidence="8">
    <location>
        <begin position="6"/>
        <end position="401"/>
    </location>
</feature>
<dbReference type="PROSITE" id="PS50850">
    <property type="entry name" value="MFS"/>
    <property type="match status" value="1"/>
</dbReference>
<dbReference type="PANTHER" id="PTHR43124:SF3">
    <property type="entry name" value="CHLORAMPHENICOL EFFLUX PUMP RV0191"/>
    <property type="match status" value="1"/>
</dbReference>
<keyword evidence="10" id="KW-1185">Reference proteome</keyword>
<dbReference type="GO" id="GO:0005886">
    <property type="term" value="C:plasma membrane"/>
    <property type="evidence" value="ECO:0007669"/>
    <property type="project" value="UniProtKB-SubCell"/>
</dbReference>
<evidence type="ECO:0000256" key="6">
    <source>
        <dbReference type="SAM" id="MobiDB-lite"/>
    </source>
</evidence>
<dbReference type="InterPro" id="IPR050189">
    <property type="entry name" value="MFS_Efflux_Transporters"/>
</dbReference>
<dbReference type="GO" id="GO:0022857">
    <property type="term" value="F:transmembrane transporter activity"/>
    <property type="evidence" value="ECO:0007669"/>
    <property type="project" value="InterPro"/>
</dbReference>
<organism evidence="9 10">
    <name type="scientific">Rhodococcus coprophilus</name>
    <dbReference type="NCBI Taxonomy" id="38310"/>
    <lineage>
        <taxon>Bacteria</taxon>
        <taxon>Bacillati</taxon>
        <taxon>Actinomycetota</taxon>
        <taxon>Actinomycetes</taxon>
        <taxon>Mycobacteriales</taxon>
        <taxon>Nocardiaceae</taxon>
        <taxon>Rhodococcus</taxon>
    </lineage>
</organism>
<keyword evidence="2" id="KW-1003">Cell membrane</keyword>
<evidence type="ECO:0000259" key="8">
    <source>
        <dbReference type="PROSITE" id="PS50850"/>
    </source>
</evidence>
<dbReference type="InterPro" id="IPR020846">
    <property type="entry name" value="MFS_dom"/>
</dbReference>
<evidence type="ECO:0000256" key="7">
    <source>
        <dbReference type="SAM" id="Phobius"/>
    </source>
</evidence>
<dbReference type="CDD" id="cd06174">
    <property type="entry name" value="MFS"/>
    <property type="match status" value="1"/>
</dbReference>
<dbReference type="PANTHER" id="PTHR43124">
    <property type="entry name" value="PURINE EFFLUX PUMP PBUE"/>
    <property type="match status" value="1"/>
</dbReference>
<evidence type="ECO:0000256" key="4">
    <source>
        <dbReference type="ARBA" id="ARBA00022989"/>
    </source>
</evidence>
<feature type="transmembrane region" description="Helical" evidence="7">
    <location>
        <begin position="280"/>
        <end position="299"/>
    </location>
</feature>
<feature type="region of interest" description="Disordered" evidence="6">
    <location>
        <begin position="417"/>
        <end position="446"/>
    </location>
</feature>
<evidence type="ECO:0000256" key="5">
    <source>
        <dbReference type="ARBA" id="ARBA00023136"/>
    </source>
</evidence>
<dbReference type="Pfam" id="PF07690">
    <property type="entry name" value="MFS_1"/>
    <property type="match status" value="1"/>
</dbReference>
<protein>
    <submittedName>
        <fullName evidence="9">MFS family transporter</fullName>
    </submittedName>
</protein>
<dbReference type="AlphaFoldDB" id="A0A2X4XE32"/>
<dbReference type="Proteomes" id="UP000249091">
    <property type="component" value="Chromosome 1"/>
</dbReference>
<feature type="transmembrane region" description="Helical" evidence="7">
    <location>
        <begin position="216"/>
        <end position="239"/>
    </location>
</feature>
<evidence type="ECO:0000256" key="1">
    <source>
        <dbReference type="ARBA" id="ARBA00004651"/>
    </source>
</evidence>
<evidence type="ECO:0000256" key="3">
    <source>
        <dbReference type="ARBA" id="ARBA00022692"/>
    </source>
</evidence>
<evidence type="ECO:0000256" key="2">
    <source>
        <dbReference type="ARBA" id="ARBA00022475"/>
    </source>
</evidence>
<name>A0A2X4XE32_9NOCA</name>
<feature type="transmembrane region" description="Helical" evidence="7">
    <location>
        <begin position="130"/>
        <end position="154"/>
    </location>
</feature>
<dbReference type="InterPro" id="IPR011701">
    <property type="entry name" value="MFS"/>
</dbReference>
<dbReference type="InterPro" id="IPR036259">
    <property type="entry name" value="MFS_trans_sf"/>
</dbReference>
<reference evidence="9 10" key="1">
    <citation type="submission" date="2018-06" db="EMBL/GenBank/DDBJ databases">
        <authorList>
            <consortium name="Pathogen Informatics"/>
            <person name="Doyle S."/>
        </authorList>
    </citation>
    <scope>NUCLEOTIDE SEQUENCE [LARGE SCALE GENOMIC DNA]</scope>
    <source>
        <strain evidence="9 10">NCTC10994</strain>
    </source>
</reference>
<keyword evidence="4 7" id="KW-1133">Transmembrane helix</keyword>
<dbReference type="STRING" id="1219011.GCA_001895045_02252"/>
<evidence type="ECO:0000313" key="10">
    <source>
        <dbReference type="Proteomes" id="UP000249091"/>
    </source>
</evidence>
<feature type="transmembrane region" description="Helical" evidence="7">
    <location>
        <begin position="245"/>
        <end position="268"/>
    </location>
</feature>
<comment type="subcellular location">
    <subcellularLocation>
        <location evidence="1">Cell membrane</location>
        <topology evidence="1">Multi-pass membrane protein</topology>
    </subcellularLocation>
</comment>
<dbReference type="EMBL" id="LS483468">
    <property type="protein sequence ID" value="SQI34894.1"/>
    <property type="molecule type" value="Genomic_DNA"/>
</dbReference>
<dbReference type="KEGG" id="rcr:NCTC10994_02961"/>
<keyword evidence="3 7" id="KW-0812">Transmembrane</keyword>